<accession>A0A8C3C0X0</accession>
<name>A0A8C3C0X0_CAIMO</name>
<sequence length="385" mass="40103">GSRAEPGAWTAVAGRLRLHEPGGQERRVAEVVVHEDYRQVEGGHDLALARLETPVVLGPRVGTICLPQPRYPFAFGTPCWLTGWGNVAENGEPGATGGLPGATSGWGGGLLPPQADSGGPLSCFSGGRWVQAGVLSFAVGCGRPNGPVLATGLAAHAGWLRGHVPPAAFPPPPPPPPPGLEDGKCMGESFGPPRGSGWPWYVSLGFGGRHRCGGALVAESWVLTAAHCFIGRQAAEAWQATVMGSETRAGARLTLHGAYIGPGRGRDLALLRLQGVLGSGPALRPLCLPYRNHRRPPGTRCWALLGPKSECPYGVAYGLDPGSPLACEERGIWFLAGTATGGGCPGEGPPLFTAVPLYERWITGITREAYFAETPPDPKERPVGG</sequence>
<protein>
    <recommendedName>
        <fullName evidence="2">Peptidase S1 domain-containing protein</fullName>
    </recommendedName>
</protein>
<reference evidence="3" key="2">
    <citation type="submission" date="2025-09" db="UniProtKB">
        <authorList>
            <consortium name="Ensembl"/>
        </authorList>
    </citation>
    <scope>IDENTIFICATION</scope>
</reference>
<dbReference type="GO" id="GO:0006508">
    <property type="term" value="P:proteolysis"/>
    <property type="evidence" value="ECO:0007669"/>
    <property type="project" value="InterPro"/>
</dbReference>
<dbReference type="InterPro" id="IPR001254">
    <property type="entry name" value="Trypsin_dom"/>
</dbReference>
<dbReference type="PROSITE" id="PS00134">
    <property type="entry name" value="TRYPSIN_HIS"/>
    <property type="match status" value="1"/>
</dbReference>
<dbReference type="Proteomes" id="UP000694556">
    <property type="component" value="Unassembled WGS sequence"/>
</dbReference>
<dbReference type="AlphaFoldDB" id="A0A8C3C0X0"/>
<evidence type="ECO:0000313" key="3">
    <source>
        <dbReference type="Ensembl" id="ENSCMMP00000012232.1"/>
    </source>
</evidence>
<organism evidence="3 4">
    <name type="scientific">Cairina moschata</name>
    <name type="common">Muscovy duck</name>
    <dbReference type="NCBI Taxonomy" id="8855"/>
    <lineage>
        <taxon>Eukaryota</taxon>
        <taxon>Metazoa</taxon>
        <taxon>Chordata</taxon>
        <taxon>Craniata</taxon>
        <taxon>Vertebrata</taxon>
        <taxon>Euteleostomi</taxon>
        <taxon>Archelosauria</taxon>
        <taxon>Archosauria</taxon>
        <taxon>Dinosauria</taxon>
        <taxon>Saurischia</taxon>
        <taxon>Theropoda</taxon>
        <taxon>Coelurosauria</taxon>
        <taxon>Aves</taxon>
        <taxon>Neognathae</taxon>
        <taxon>Galloanserae</taxon>
        <taxon>Anseriformes</taxon>
        <taxon>Anatidae</taxon>
        <taxon>Anatinae</taxon>
        <taxon>Cairina</taxon>
    </lineage>
</organism>
<evidence type="ECO:0000313" key="4">
    <source>
        <dbReference type="Proteomes" id="UP000694556"/>
    </source>
</evidence>
<dbReference type="InterPro" id="IPR018114">
    <property type="entry name" value="TRYPSIN_HIS"/>
</dbReference>
<keyword evidence="1" id="KW-1015">Disulfide bond</keyword>
<reference evidence="3" key="1">
    <citation type="submission" date="2025-08" db="UniProtKB">
        <authorList>
            <consortium name="Ensembl"/>
        </authorList>
    </citation>
    <scope>IDENTIFICATION</scope>
</reference>
<dbReference type="SUPFAM" id="SSF50494">
    <property type="entry name" value="Trypsin-like serine proteases"/>
    <property type="match status" value="2"/>
</dbReference>
<feature type="domain" description="Peptidase S1" evidence="2">
    <location>
        <begin position="180"/>
        <end position="367"/>
    </location>
</feature>
<dbReference type="Pfam" id="PF00089">
    <property type="entry name" value="Trypsin"/>
    <property type="match status" value="2"/>
</dbReference>
<dbReference type="GO" id="GO:0004252">
    <property type="term" value="F:serine-type endopeptidase activity"/>
    <property type="evidence" value="ECO:0007669"/>
    <property type="project" value="InterPro"/>
</dbReference>
<evidence type="ECO:0000259" key="2">
    <source>
        <dbReference type="PROSITE" id="PS50240"/>
    </source>
</evidence>
<dbReference type="PROSITE" id="PS50240">
    <property type="entry name" value="TRYPSIN_DOM"/>
    <property type="match status" value="2"/>
</dbReference>
<dbReference type="SMART" id="SM00020">
    <property type="entry name" value="Tryp_SPc"/>
    <property type="match status" value="2"/>
</dbReference>
<dbReference type="Ensembl" id="ENSCMMT00000013445.1">
    <property type="protein sequence ID" value="ENSCMMP00000012232.1"/>
    <property type="gene ID" value="ENSCMMG00000007732.1"/>
</dbReference>
<feature type="domain" description="Peptidase S1" evidence="2">
    <location>
        <begin position="1"/>
        <end position="165"/>
    </location>
</feature>
<dbReference type="InterPro" id="IPR009003">
    <property type="entry name" value="Peptidase_S1_PA"/>
</dbReference>
<keyword evidence="4" id="KW-1185">Reference proteome</keyword>
<evidence type="ECO:0000256" key="1">
    <source>
        <dbReference type="ARBA" id="ARBA00023157"/>
    </source>
</evidence>
<dbReference type="Gene3D" id="2.40.10.10">
    <property type="entry name" value="Trypsin-like serine proteases"/>
    <property type="match status" value="5"/>
</dbReference>
<dbReference type="PRINTS" id="PR00722">
    <property type="entry name" value="CHYMOTRYPSIN"/>
</dbReference>
<dbReference type="PANTHER" id="PTHR24253:SF100">
    <property type="entry name" value="POLYSERASE-2"/>
    <property type="match status" value="1"/>
</dbReference>
<dbReference type="PANTHER" id="PTHR24253">
    <property type="entry name" value="TRANSMEMBRANE PROTEASE SERINE"/>
    <property type="match status" value="1"/>
</dbReference>
<proteinExistence type="predicted"/>
<dbReference type="InterPro" id="IPR043504">
    <property type="entry name" value="Peptidase_S1_PA_chymotrypsin"/>
</dbReference>
<dbReference type="InterPro" id="IPR001314">
    <property type="entry name" value="Peptidase_S1A"/>
</dbReference>